<dbReference type="InterPro" id="IPR009146">
    <property type="entry name" value="Groucho_enhance"/>
</dbReference>
<dbReference type="SUPFAM" id="SSF50978">
    <property type="entry name" value="WD40 repeat-like"/>
    <property type="match status" value="1"/>
</dbReference>
<organism evidence="3 4">
    <name type="scientific">Prolemur simus</name>
    <name type="common">Greater bamboo lemur</name>
    <name type="synonym">Hapalemur simus</name>
    <dbReference type="NCBI Taxonomy" id="1328070"/>
    <lineage>
        <taxon>Eukaryota</taxon>
        <taxon>Metazoa</taxon>
        <taxon>Chordata</taxon>
        <taxon>Craniata</taxon>
        <taxon>Vertebrata</taxon>
        <taxon>Euteleostomi</taxon>
        <taxon>Mammalia</taxon>
        <taxon>Eutheria</taxon>
        <taxon>Euarchontoglires</taxon>
        <taxon>Primates</taxon>
        <taxon>Strepsirrhini</taxon>
        <taxon>Lemuriformes</taxon>
        <taxon>Lemuridae</taxon>
        <taxon>Prolemur</taxon>
    </lineage>
</organism>
<protein>
    <submittedName>
        <fullName evidence="3">TLE family member 7</fullName>
    </submittedName>
</protein>
<evidence type="ECO:0000256" key="2">
    <source>
        <dbReference type="SAM" id="MobiDB-lite"/>
    </source>
</evidence>
<dbReference type="GeneTree" id="ENSGT01030000234519"/>
<dbReference type="Proteomes" id="UP000694414">
    <property type="component" value="Unplaced"/>
</dbReference>
<dbReference type="Gene3D" id="2.130.10.10">
    <property type="entry name" value="YVTN repeat-like/Quinoprotein amine dehydrogenase"/>
    <property type="match status" value="1"/>
</dbReference>
<dbReference type="Pfam" id="PF00400">
    <property type="entry name" value="WD40"/>
    <property type="match status" value="1"/>
</dbReference>
<dbReference type="PANTHER" id="PTHR10814:SF33">
    <property type="entry name" value="TRANSDUCIN-LIKE ENHANCER PROTEIN 7"/>
    <property type="match status" value="1"/>
</dbReference>
<feature type="compositionally biased region" description="Basic and acidic residues" evidence="2">
    <location>
        <begin position="56"/>
        <end position="69"/>
    </location>
</feature>
<evidence type="ECO:0000313" key="3">
    <source>
        <dbReference type="Ensembl" id="ENSPSMP00000010059.1"/>
    </source>
</evidence>
<dbReference type="GO" id="GO:0090090">
    <property type="term" value="P:negative regulation of canonical Wnt signaling pathway"/>
    <property type="evidence" value="ECO:0007669"/>
    <property type="project" value="TreeGrafter"/>
</dbReference>
<dbReference type="Ensembl" id="ENSPSMT00000011776.1">
    <property type="protein sequence ID" value="ENSPSMP00000010059.1"/>
    <property type="gene ID" value="ENSPSMG00000007335.1"/>
</dbReference>
<dbReference type="GO" id="GO:0005634">
    <property type="term" value="C:nucleus"/>
    <property type="evidence" value="ECO:0007669"/>
    <property type="project" value="InterPro"/>
</dbReference>
<reference evidence="3" key="1">
    <citation type="submission" date="2025-08" db="UniProtKB">
        <authorList>
            <consortium name="Ensembl"/>
        </authorList>
    </citation>
    <scope>IDENTIFICATION</scope>
</reference>
<dbReference type="PANTHER" id="PTHR10814">
    <property type="entry name" value="TRANSDUCIN-LIKE ENHANCER PROTEIN"/>
    <property type="match status" value="1"/>
</dbReference>
<keyword evidence="4" id="KW-1185">Reference proteome</keyword>
<accession>A0A8C8YWW1</accession>
<dbReference type="AlphaFoldDB" id="A0A8C8YWW1"/>
<feature type="region of interest" description="Disordered" evidence="2">
    <location>
        <begin position="108"/>
        <end position="127"/>
    </location>
</feature>
<feature type="region of interest" description="Disordered" evidence="2">
    <location>
        <begin position="1"/>
        <end position="69"/>
    </location>
</feature>
<comment type="similarity">
    <text evidence="1">Belongs to the WD repeat Groucho/TLE family.</text>
</comment>
<reference evidence="3" key="2">
    <citation type="submission" date="2025-09" db="UniProtKB">
        <authorList>
            <consortium name="Ensembl"/>
        </authorList>
    </citation>
    <scope>IDENTIFICATION</scope>
</reference>
<gene>
    <name evidence="3" type="primary">TLE7</name>
</gene>
<dbReference type="GO" id="GO:0003714">
    <property type="term" value="F:transcription corepressor activity"/>
    <property type="evidence" value="ECO:0007669"/>
    <property type="project" value="TreeGrafter"/>
</dbReference>
<evidence type="ECO:0000256" key="1">
    <source>
        <dbReference type="ARBA" id="ARBA00005969"/>
    </source>
</evidence>
<dbReference type="GO" id="GO:0005667">
    <property type="term" value="C:transcription regulator complex"/>
    <property type="evidence" value="ECO:0007669"/>
    <property type="project" value="TreeGrafter"/>
</dbReference>
<dbReference type="InterPro" id="IPR015943">
    <property type="entry name" value="WD40/YVTN_repeat-like_dom_sf"/>
</dbReference>
<dbReference type="InterPro" id="IPR001680">
    <property type="entry name" value="WD40_rpt"/>
</dbReference>
<dbReference type="SMART" id="SM00320">
    <property type="entry name" value="WD40"/>
    <property type="match status" value="5"/>
</dbReference>
<proteinExistence type="inferred from homology"/>
<evidence type="ECO:0000313" key="4">
    <source>
        <dbReference type="Proteomes" id="UP000694414"/>
    </source>
</evidence>
<name>A0A8C8YWW1_PROSS</name>
<dbReference type="InterPro" id="IPR036322">
    <property type="entry name" value="WD40_repeat_dom_sf"/>
</dbReference>
<sequence length="446" mass="50198">MSEEKKGASSCTLRVRNGPEERRNVPESSGISNQPKQQGQQQSDSPHGMPQEPEQPPDHLDSPRKDQPVYKELTNVTQKQWKRWALSRSELQAAYSSEVGVGDVAVAGPSRLSPGSEFGQPHSPPPSAEVLSLLSTITPVPDNVVVTRSAPRNSWKFGTLCHGRRVFAVAISGLTRHVYTCGTGYIKVWDESALYARDKAPQAQLDFQDPHDCVFTCKLFPDEQTLITGGLSETLTLWDLAPTPRVRIQLPTAGSMCPALALSPDAHLCFACFKGFVEIWDPHNQILVRKHNIPRYGSRRIDIAGNTFWTGGEDTNLYSWDLRTYQMLQQHHMQYEILSITHDPSEEWMLVGLRTGSIFILHTYRDEKFMTGSEKYLQHHNIKFASSGSFFVTTMDASIRCLEASSLQKLFQVEEPFEILCCEMFPNNQYLITGSRNSATVYQLLY</sequence>